<name>A0A0F9H2F5_9ZZZZ</name>
<dbReference type="EMBL" id="LAZR01024250">
    <property type="protein sequence ID" value="KKL75780.1"/>
    <property type="molecule type" value="Genomic_DNA"/>
</dbReference>
<proteinExistence type="predicted"/>
<comment type="caution">
    <text evidence="1">The sequence shown here is derived from an EMBL/GenBank/DDBJ whole genome shotgun (WGS) entry which is preliminary data.</text>
</comment>
<evidence type="ECO:0000313" key="1">
    <source>
        <dbReference type="EMBL" id="KKL75780.1"/>
    </source>
</evidence>
<evidence type="ECO:0008006" key="2">
    <source>
        <dbReference type="Google" id="ProtNLM"/>
    </source>
</evidence>
<feature type="non-terminal residue" evidence="1">
    <location>
        <position position="1"/>
    </location>
</feature>
<dbReference type="SUPFAM" id="SSF53756">
    <property type="entry name" value="UDP-Glycosyltransferase/glycogen phosphorylase"/>
    <property type="match status" value="1"/>
</dbReference>
<reference evidence="1" key="1">
    <citation type="journal article" date="2015" name="Nature">
        <title>Complex archaea that bridge the gap between prokaryotes and eukaryotes.</title>
        <authorList>
            <person name="Spang A."/>
            <person name="Saw J.H."/>
            <person name="Jorgensen S.L."/>
            <person name="Zaremba-Niedzwiedzka K."/>
            <person name="Martijn J."/>
            <person name="Lind A.E."/>
            <person name="van Eijk R."/>
            <person name="Schleper C."/>
            <person name="Guy L."/>
            <person name="Ettema T.J."/>
        </authorList>
    </citation>
    <scope>NUCLEOTIDE SEQUENCE</scope>
</reference>
<accession>A0A0F9H2F5</accession>
<sequence length="321" mass="37884">KEMGHDVTIFKYIKDDFHGESFSGEEDEDYVIRCFGTQKTNFLDPRPILSTDFDVLVVQDLRMLPVEGLSKIFPLIKRRSRTVHVVHENKLPQEPWFYQFDWDGVVYFDKKQDFLNDVYHHAKLIPFPCFPARSRDKNEMRKELNLPLDKRIIYIFCHRGYEPFLRDLRGDLKKEAILLYVVPSDYQMVEKNEPPPWMIIREQKVLSEKRFDDYLFASDCLILHKFNSLYLGVVSSTAFQALGAGCPIFVPEGSDYFTPLKNELLYYNDVSELNKMVIELFRDEEKRKNILDAAYGFVEMNSPEIIAKLFIDFFVNLGRPR</sequence>
<protein>
    <recommendedName>
        <fullName evidence="2">Glycosyl transferase family 1 domain-containing protein</fullName>
    </recommendedName>
</protein>
<gene>
    <name evidence="1" type="ORF">LCGC14_2051450</name>
</gene>
<dbReference type="AlphaFoldDB" id="A0A0F9H2F5"/>
<organism evidence="1">
    <name type="scientific">marine sediment metagenome</name>
    <dbReference type="NCBI Taxonomy" id="412755"/>
    <lineage>
        <taxon>unclassified sequences</taxon>
        <taxon>metagenomes</taxon>
        <taxon>ecological metagenomes</taxon>
    </lineage>
</organism>